<keyword evidence="2" id="KW-1185">Reference proteome</keyword>
<reference evidence="1 2" key="1">
    <citation type="submission" date="2018-09" db="EMBL/GenBank/DDBJ databases">
        <title>Genomic Encyclopedia of Archaeal and Bacterial Type Strains, Phase II (KMG-II): from individual species to whole genera.</title>
        <authorList>
            <person name="Goeker M."/>
        </authorList>
    </citation>
    <scope>NUCLEOTIDE SEQUENCE [LARGE SCALE GENOMIC DNA]</scope>
    <source>
        <strain evidence="1 2">DSM 27148</strain>
    </source>
</reference>
<sequence length="67" mass="7706">MKIIKSFQTKQLTKLTLIESRRTILQATSSFSLTIRDKNNDNLNLTSTQYVFSNAQSRFLQGFDTAM</sequence>
<comment type="caution">
    <text evidence="1">The sequence shown here is derived from an EMBL/GenBank/DDBJ whole genome shotgun (WGS) entry which is preliminary data.</text>
</comment>
<gene>
    <name evidence="1" type="ORF">BC643_2693</name>
</gene>
<protein>
    <submittedName>
        <fullName evidence="1">Uncharacterized protein</fullName>
    </submittedName>
</protein>
<proteinExistence type="predicted"/>
<organism evidence="1 2">
    <name type="scientific">Mangrovibacterium diazotrophicum</name>
    <dbReference type="NCBI Taxonomy" id="1261403"/>
    <lineage>
        <taxon>Bacteria</taxon>
        <taxon>Pseudomonadati</taxon>
        <taxon>Bacteroidota</taxon>
        <taxon>Bacteroidia</taxon>
        <taxon>Marinilabiliales</taxon>
        <taxon>Prolixibacteraceae</taxon>
        <taxon>Mangrovibacterium</taxon>
    </lineage>
</organism>
<dbReference type="EMBL" id="RAPN01000001">
    <property type="protein sequence ID" value="RKD92322.1"/>
    <property type="molecule type" value="Genomic_DNA"/>
</dbReference>
<evidence type="ECO:0000313" key="2">
    <source>
        <dbReference type="Proteomes" id="UP000283387"/>
    </source>
</evidence>
<evidence type="ECO:0000313" key="1">
    <source>
        <dbReference type="EMBL" id="RKD92322.1"/>
    </source>
</evidence>
<dbReference type="Proteomes" id="UP000283387">
    <property type="component" value="Unassembled WGS sequence"/>
</dbReference>
<accession>A0A419WA91</accession>
<name>A0A419WA91_9BACT</name>
<dbReference type="AlphaFoldDB" id="A0A419WA91"/>